<organism evidence="7 8">
    <name type="scientific">Streptohalobacillus salinus</name>
    <dbReference type="NCBI Taxonomy" id="621096"/>
    <lineage>
        <taxon>Bacteria</taxon>
        <taxon>Bacillati</taxon>
        <taxon>Bacillota</taxon>
        <taxon>Bacilli</taxon>
        <taxon>Bacillales</taxon>
        <taxon>Bacillaceae</taxon>
        <taxon>Streptohalobacillus</taxon>
    </lineage>
</organism>
<evidence type="ECO:0000256" key="1">
    <source>
        <dbReference type="ARBA" id="ARBA00010688"/>
    </source>
</evidence>
<evidence type="ECO:0000256" key="3">
    <source>
        <dbReference type="ARBA" id="ARBA00022741"/>
    </source>
</evidence>
<dbReference type="PROSITE" id="PS00584">
    <property type="entry name" value="PFKB_KINASES_2"/>
    <property type="match status" value="1"/>
</dbReference>
<accession>A0A2V3W967</accession>
<dbReference type="CDD" id="cd01166">
    <property type="entry name" value="KdgK"/>
    <property type="match status" value="1"/>
</dbReference>
<dbReference type="InterPro" id="IPR029056">
    <property type="entry name" value="Ribokinase-like"/>
</dbReference>
<dbReference type="Proteomes" id="UP000247922">
    <property type="component" value="Unassembled WGS sequence"/>
</dbReference>
<keyword evidence="5" id="KW-0067">ATP-binding</keyword>
<proteinExistence type="inferred from homology"/>
<dbReference type="PANTHER" id="PTHR43085">
    <property type="entry name" value="HEXOKINASE FAMILY MEMBER"/>
    <property type="match status" value="1"/>
</dbReference>
<keyword evidence="8" id="KW-1185">Reference proteome</keyword>
<evidence type="ECO:0000313" key="8">
    <source>
        <dbReference type="Proteomes" id="UP000247922"/>
    </source>
</evidence>
<evidence type="ECO:0000313" key="7">
    <source>
        <dbReference type="EMBL" id="PXW90917.1"/>
    </source>
</evidence>
<evidence type="ECO:0000256" key="2">
    <source>
        <dbReference type="ARBA" id="ARBA00022679"/>
    </source>
</evidence>
<dbReference type="Gene3D" id="3.40.1190.20">
    <property type="match status" value="1"/>
</dbReference>
<dbReference type="RefSeq" id="WP_110251480.1">
    <property type="nucleotide sequence ID" value="NZ_QJJR01000007.1"/>
</dbReference>
<dbReference type="InterPro" id="IPR002173">
    <property type="entry name" value="Carboh/pur_kinase_PfkB_CS"/>
</dbReference>
<evidence type="ECO:0000259" key="6">
    <source>
        <dbReference type="Pfam" id="PF00294"/>
    </source>
</evidence>
<dbReference type="GO" id="GO:0005524">
    <property type="term" value="F:ATP binding"/>
    <property type="evidence" value="ECO:0007669"/>
    <property type="project" value="UniProtKB-KW"/>
</dbReference>
<protein>
    <submittedName>
        <fullName evidence="7">2-dehydro-3-deoxygluconokinase</fullName>
    </submittedName>
</protein>
<dbReference type="SUPFAM" id="SSF53613">
    <property type="entry name" value="Ribokinase-like"/>
    <property type="match status" value="1"/>
</dbReference>
<dbReference type="OrthoDB" id="9813569at2"/>
<gene>
    <name evidence="7" type="ORF">DES38_10749</name>
</gene>
<keyword evidence="4 7" id="KW-0418">Kinase</keyword>
<dbReference type="InterPro" id="IPR050306">
    <property type="entry name" value="PfkB_Carbo_kinase"/>
</dbReference>
<dbReference type="AlphaFoldDB" id="A0A2V3W967"/>
<dbReference type="EMBL" id="QJJR01000007">
    <property type="protein sequence ID" value="PXW90917.1"/>
    <property type="molecule type" value="Genomic_DNA"/>
</dbReference>
<feature type="domain" description="Carbohydrate kinase PfkB" evidence="6">
    <location>
        <begin position="1"/>
        <end position="303"/>
    </location>
</feature>
<keyword evidence="3" id="KW-0547">Nucleotide-binding</keyword>
<sequence length="323" mass="36046">MIDVVAIGESMVLFQPTDGEKMVYANQFSQSVAGAETNVLIALSKLNRPVRFISQVGNDPFGERVLQTLRQEQVDTTFVAVTDQASTGIFFKERRPLNDPLVHYYRKGSAASRLTRKDYRSLWLKDAKHLHVTGITAALSEESFLLLKETMIAAKQFGLSISFDPNIRFKLWDKDTAKTRLLELLPLCDVFLPGEQELAFLFPKLTEQAQIEAVKKQGVAVIVLKRGSRGSGCYFLDEHIERSPFPVDQVIDSVGAGDAFTAGFLHVFLDLNKQTLTKPEMDRALEVANAMGAYMTQFKGDWEGAPDRATLSELLGEHALTDR</sequence>
<dbReference type="InterPro" id="IPR011611">
    <property type="entry name" value="PfkB_dom"/>
</dbReference>
<dbReference type="Pfam" id="PF00294">
    <property type="entry name" value="PfkB"/>
    <property type="match status" value="1"/>
</dbReference>
<dbReference type="GO" id="GO:0016301">
    <property type="term" value="F:kinase activity"/>
    <property type="evidence" value="ECO:0007669"/>
    <property type="project" value="UniProtKB-KW"/>
</dbReference>
<name>A0A2V3W967_9BACI</name>
<reference evidence="7 8" key="1">
    <citation type="submission" date="2018-05" db="EMBL/GenBank/DDBJ databases">
        <title>Genomic Encyclopedia of Type Strains, Phase IV (KMG-IV): sequencing the most valuable type-strain genomes for metagenomic binning, comparative biology and taxonomic classification.</title>
        <authorList>
            <person name="Goeker M."/>
        </authorList>
    </citation>
    <scope>NUCLEOTIDE SEQUENCE [LARGE SCALE GENOMIC DNA]</scope>
    <source>
        <strain evidence="7 8">DSM 22440</strain>
    </source>
</reference>
<evidence type="ECO:0000256" key="4">
    <source>
        <dbReference type="ARBA" id="ARBA00022777"/>
    </source>
</evidence>
<comment type="caution">
    <text evidence="7">The sequence shown here is derived from an EMBL/GenBank/DDBJ whole genome shotgun (WGS) entry which is preliminary data.</text>
</comment>
<dbReference type="PANTHER" id="PTHR43085:SF1">
    <property type="entry name" value="PSEUDOURIDINE KINASE-RELATED"/>
    <property type="match status" value="1"/>
</dbReference>
<evidence type="ECO:0000256" key="5">
    <source>
        <dbReference type="ARBA" id="ARBA00022840"/>
    </source>
</evidence>
<comment type="similarity">
    <text evidence="1">Belongs to the carbohydrate kinase PfkB family.</text>
</comment>
<keyword evidence="2" id="KW-0808">Transferase</keyword>